<evidence type="ECO:0000259" key="1">
    <source>
        <dbReference type="PROSITE" id="PS50268"/>
    </source>
</evidence>
<proteinExistence type="predicted"/>
<dbReference type="GO" id="GO:0005509">
    <property type="term" value="F:calcium ion binding"/>
    <property type="evidence" value="ECO:0007669"/>
    <property type="project" value="InterPro"/>
</dbReference>
<comment type="caution">
    <text evidence="2">The sequence shown here is derived from an EMBL/GenBank/DDBJ whole genome shotgun (WGS) entry which is preliminary data.</text>
</comment>
<dbReference type="Pfam" id="PF05689">
    <property type="entry name" value="InvE_AD"/>
    <property type="match status" value="1"/>
</dbReference>
<dbReference type="GO" id="GO:0007156">
    <property type="term" value="P:homophilic cell adhesion via plasma membrane adhesion molecules"/>
    <property type="evidence" value="ECO:0007669"/>
    <property type="project" value="InterPro"/>
</dbReference>
<dbReference type="AlphaFoldDB" id="A0A1Y5E4W6"/>
<dbReference type="InterPro" id="IPR002126">
    <property type="entry name" value="Cadherin-like_dom"/>
</dbReference>
<dbReference type="InterPro" id="IPR008541">
    <property type="entry name" value="InvE_AD"/>
</dbReference>
<dbReference type="PROSITE" id="PS50268">
    <property type="entry name" value="CADHERIN_2"/>
    <property type="match status" value="1"/>
</dbReference>
<dbReference type="CDD" id="cd11304">
    <property type="entry name" value="Cadherin_repeat"/>
    <property type="match status" value="1"/>
</dbReference>
<evidence type="ECO:0000313" key="2">
    <source>
        <dbReference type="EMBL" id="OUR76456.1"/>
    </source>
</evidence>
<evidence type="ECO:0000313" key="3">
    <source>
        <dbReference type="Proteomes" id="UP000243053"/>
    </source>
</evidence>
<dbReference type="SUPFAM" id="SSF49313">
    <property type="entry name" value="Cadherin-like"/>
    <property type="match status" value="1"/>
</dbReference>
<protein>
    <recommendedName>
        <fullName evidence="1">Cadherin domain-containing protein</fullName>
    </recommendedName>
</protein>
<gene>
    <name evidence="2" type="ORF">A9Q75_16470</name>
</gene>
<organism evidence="2 3">
    <name type="scientific">Colwellia psychrerythraea</name>
    <name type="common">Vibrio psychroerythus</name>
    <dbReference type="NCBI Taxonomy" id="28229"/>
    <lineage>
        <taxon>Bacteria</taxon>
        <taxon>Pseudomonadati</taxon>
        <taxon>Pseudomonadota</taxon>
        <taxon>Gammaproteobacteria</taxon>
        <taxon>Alteromonadales</taxon>
        <taxon>Colwelliaceae</taxon>
        <taxon>Colwellia</taxon>
    </lineage>
</organism>
<dbReference type="InterPro" id="IPR015919">
    <property type="entry name" value="Cadherin-like_sf"/>
</dbReference>
<dbReference type="Gene3D" id="2.60.40.60">
    <property type="entry name" value="Cadherins"/>
    <property type="match status" value="1"/>
</dbReference>
<dbReference type="GO" id="GO:0016020">
    <property type="term" value="C:membrane"/>
    <property type="evidence" value="ECO:0007669"/>
    <property type="project" value="InterPro"/>
</dbReference>
<accession>A0A1Y5E4W6</accession>
<sequence length="268" mass="28302">DGSEGITVQLPNYINGADGTIAASFTIDGFNNTSVEEDVVFTSTVPSLSGDDNIGAVIWTITGDDANLFVIEPTTGVLSLAAQDFEIPADSDANNTYQLTVVATDSVSNFAELAVVISVTDVDEVLAYLPAEISGDNGAIASIIEAGGLTFIRPSLAAETTLDGGATTVEGNKWKLFNWAEAQAYCGNIAARLPTKTELSDNLLPLVNDADLVSNGSFAVTEHWLVNKGYWASTSPSADKHHIMKTSIDPAKMSSLTDTNRQYVTCVR</sequence>
<feature type="domain" description="Cadherin" evidence="1">
    <location>
        <begin position="34"/>
        <end position="132"/>
    </location>
</feature>
<name>A0A1Y5E4W6_COLPS</name>
<feature type="non-terminal residue" evidence="2">
    <location>
        <position position="1"/>
    </location>
</feature>
<reference evidence="3" key="1">
    <citation type="journal article" date="2017" name="Proc. Natl. Acad. Sci. U.S.A.">
        <title>Simulation of Deepwater Horizon oil plume reveals substrate specialization within a complex community of hydrocarbon degraders.</title>
        <authorList>
            <person name="Hu P."/>
            <person name="Dubinsky E.A."/>
            <person name="Probst A.J."/>
            <person name="Wang J."/>
            <person name="Sieber C.M.K."/>
            <person name="Tom L.M."/>
            <person name="Gardinali P."/>
            <person name="Banfield J.F."/>
            <person name="Atlas R.M."/>
            <person name="Andersen G.L."/>
        </authorList>
    </citation>
    <scope>NUCLEOTIDE SEQUENCE [LARGE SCALE GENOMIC DNA]</scope>
</reference>
<dbReference type="EMBL" id="MAAF01000102">
    <property type="protein sequence ID" value="OUR76456.1"/>
    <property type="molecule type" value="Genomic_DNA"/>
</dbReference>
<dbReference type="Proteomes" id="UP000243053">
    <property type="component" value="Unassembled WGS sequence"/>
</dbReference>